<name>A0A7J3M1Z5_ARCFL</name>
<protein>
    <recommendedName>
        <fullName evidence="1">rRNA small subunit methyltransferase F RNA-binding PUA-like domain-containing protein</fullName>
    </recommendedName>
</protein>
<dbReference type="AlphaFoldDB" id="A0A7J3M1Z5"/>
<gene>
    <name evidence="2" type="ORF">ENT52_04160</name>
</gene>
<comment type="caution">
    <text evidence="2">The sequence shown here is derived from an EMBL/GenBank/DDBJ whole genome shotgun (WGS) entry which is preliminary data.</text>
</comment>
<feature type="domain" description="rRNA small subunit methyltransferase F RNA-binding PUA-like" evidence="1">
    <location>
        <begin position="100"/>
        <end position="145"/>
    </location>
</feature>
<evidence type="ECO:0000313" key="2">
    <source>
        <dbReference type="EMBL" id="HGT82901.1"/>
    </source>
</evidence>
<sequence>MHSHSPTAERQRGVLHRETDKVRELLKEQFDVELSLEFIIRGKQRVFAFKKCDLKVKKVSEGLYFGKIEKDGLRLSIEGSFIVGRVAKKGVVEIGEEEAMKWLRGEDLEIPYRGYCILKWRDYFLGCGKGNGKKILNFVPKDRRLRNKSESEI</sequence>
<dbReference type="InterPro" id="IPR027391">
    <property type="entry name" value="Nol1_Nop2_Fmu_2"/>
</dbReference>
<evidence type="ECO:0000259" key="1">
    <source>
        <dbReference type="Pfam" id="PF13636"/>
    </source>
</evidence>
<accession>A0A7J3M1Z5</accession>
<dbReference type="Pfam" id="PF13636">
    <property type="entry name" value="Methyltranf_PUA"/>
    <property type="match status" value="1"/>
</dbReference>
<proteinExistence type="predicted"/>
<organism evidence="2">
    <name type="scientific">Archaeoglobus fulgidus</name>
    <dbReference type="NCBI Taxonomy" id="2234"/>
    <lineage>
        <taxon>Archaea</taxon>
        <taxon>Methanobacteriati</taxon>
        <taxon>Methanobacteriota</taxon>
        <taxon>Archaeoglobi</taxon>
        <taxon>Archaeoglobales</taxon>
        <taxon>Archaeoglobaceae</taxon>
        <taxon>Archaeoglobus</taxon>
    </lineage>
</organism>
<dbReference type="EMBL" id="DSYZ01000086">
    <property type="protein sequence ID" value="HGT82901.1"/>
    <property type="molecule type" value="Genomic_DNA"/>
</dbReference>
<dbReference type="Gene3D" id="2.30.130.60">
    <property type="match status" value="1"/>
</dbReference>
<reference evidence="2" key="1">
    <citation type="journal article" date="2020" name="mSystems">
        <title>Genome- and Community-Level Interaction Insights into Carbon Utilization and Element Cycling Functions of Hydrothermarchaeota in Hydrothermal Sediment.</title>
        <authorList>
            <person name="Zhou Z."/>
            <person name="Liu Y."/>
            <person name="Xu W."/>
            <person name="Pan J."/>
            <person name="Luo Z.H."/>
            <person name="Li M."/>
        </authorList>
    </citation>
    <scope>NUCLEOTIDE SEQUENCE [LARGE SCALE GENOMIC DNA]</scope>
    <source>
        <strain evidence="2">SpSt-587</strain>
    </source>
</reference>